<dbReference type="NCBIfam" id="TIGR00026">
    <property type="entry name" value="hi_GC_TIGR00026"/>
    <property type="match status" value="1"/>
</dbReference>
<dbReference type="EMBL" id="CP134880">
    <property type="protein sequence ID" value="WNM26671.1"/>
    <property type="molecule type" value="Genomic_DNA"/>
</dbReference>
<dbReference type="KEGG" id="dcp:RN607_10745"/>
<feature type="region of interest" description="Disordered" evidence="3">
    <location>
        <begin position="1"/>
        <end position="21"/>
    </location>
</feature>
<sequence>MPAAGLARAGNGGSDRPVPEAHVPHAAGLLEGDVVAGSPSGFNDAIIEQFRANEGHVAQFGRHLVLLHHIGARSGAERVSPVMTFPADGGGWLIAASKAGAPDHPAWYHNLKAHPKIVIEVPGEGEVDVVAEELLGAERDAAWRVFTERSAGFADYERRTSRVIPVIRLRRA</sequence>
<evidence type="ECO:0000256" key="1">
    <source>
        <dbReference type="ARBA" id="ARBA00008710"/>
    </source>
</evidence>
<dbReference type="InterPro" id="IPR012349">
    <property type="entry name" value="Split_barrel_FMN-bd"/>
</dbReference>
<proteinExistence type="inferred from homology"/>
<evidence type="ECO:0000256" key="3">
    <source>
        <dbReference type="SAM" id="MobiDB-lite"/>
    </source>
</evidence>
<dbReference type="GO" id="GO:0016491">
    <property type="term" value="F:oxidoreductase activity"/>
    <property type="evidence" value="ECO:0007669"/>
    <property type="project" value="InterPro"/>
</dbReference>
<comment type="catalytic activity">
    <reaction evidence="2">
        <text>oxidized coenzyme F420-(gamma-L-Glu)(n) + a quinol + H(+) = reduced coenzyme F420-(gamma-L-Glu)(n) + a quinone</text>
        <dbReference type="Rhea" id="RHEA:39663"/>
        <dbReference type="Rhea" id="RHEA-COMP:12939"/>
        <dbReference type="Rhea" id="RHEA-COMP:14378"/>
        <dbReference type="ChEBI" id="CHEBI:15378"/>
        <dbReference type="ChEBI" id="CHEBI:24646"/>
        <dbReference type="ChEBI" id="CHEBI:132124"/>
        <dbReference type="ChEBI" id="CHEBI:133980"/>
        <dbReference type="ChEBI" id="CHEBI:139511"/>
    </reaction>
</comment>
<dbReference type="Proteomes" id="UP001303408">
    <property type="component" value="Chromosome"/>
</dbReference>
<gene>
    <name evidence="4" type="ORF">RN607_10745</name>
</gene>
<comment type="similarity">
    <text evidence="1">Belongs to the F420H(2)-dependent quinone reductase family.</text>
</comment>
<evidence type="ECO:0000313" key="4">
    <source>
        <dbReference type="EMBL" id="WNM26671.1"/>
    </source>
</evidence>
<dbReference type="PANTHER" id="PTHR39428">
    <property type="entry name" value="F420H(2)-DEPENDENT QUINONE REDUCTASE RV1261C"/>
    <property type="match status" value="1"/>
</dbReference>
<organism evidence="4">
    <name type="scientific">Demequina capsici</name>
    <dbReference type="NCBI Taxonomy" id="3075620"/>
    <lineage>
        <taxon>Bacteria</taxon>
        <taxon>Bacillati</taxon>
        <taxon>Actinomycetota</taxon>
        <taxon>Actinomycetes</taxon>
        <taxon>Micrococcales</taxon>
        <taxon>Demequinaceae</taxon>
        <taxon>Demequina</taxon>
    </lineage>
</organism>
<dbReference type="PANTHER" id="PTHR39428:SF1">
    <property type="entry name" value="F420H(2)-DEPENDENT QUINONE REDUCTASE RV1261C"/>
    <property type="match status" value="1"/>
</dbReference>
<protein>
    <submittedName>
        <fullName evidence="4">Nitroreductase/quinone reductase family protein</fullName>
    </submittedName>
</protein>
<dbReference type="GO" id="GO:0005886">
    <property type="term" value="C:plasma membrane"/>
    <property type="evidence" value="ECO:0007669"/>
    <property type="project" value="TreeGrafter"/>
</dbReference>
<name>A0AA96JC99_9MICO</name>
<reference evidence="4" key="1">
    <citation type="submission" date="2023-09" db="EMBL/GenBank/DDBJ databases">
        <title>Demequina sp. a novel bacteria isolated from Capsicum annuum.</title>
        <authorList>
            <person name="Humaira Z."/>
            <person name="Lee J."/>
            <person name="Cho D."/>
        </authorList>
    </citation>
    <scope>NUCLEOTIDE SEQUENCE</scope>
    <source>
        <strain evidence="4">PMTSA13</strain>
    </source>
</reference>
<dbReference type="AlphaFoldDB" id="A0AA96JC99"/>
<accession>A0AA96JC99</accession>
<dbReference type="GO" id="GO:0070967">
    <property type="term" value="F:coenzyme F420 binding"/>
    <property type="evidence" value="ECO:0007669"/>
    <property type="project" value="TreeGrafter"/>
</dbReference>
<dbReference type="Gene3D" id="2.30.110.10">
    <property type="entry name" value="Electron Transport, Fmn-binding Protein, Chain A"/>
    <property type="match status" value="1"/>
</dbReference>
<dbReference type="Pfam" id="PF04075">
    <property type="entry name" value="F420H2_quin_red"/>
    <property type="match status" value="1"/>
</dbReference>
<dbReference type="InterPro" id="IPR004378">
    <property type="entry name" value="F420H2_quin_Rdtase"/>
</dbReference>
<dbReference type="RefSeq" id="WP_313542554.1">
    <property type="nucleotide sequence ID" value="NZ_CP134880.1"/>
</dbReference>
<evidence type="ECO:0000256" key="2">
    <source>
        <dbReference type="ARBA" id="ARBA00049106"/>
    </source>
</evidence>